<name>A0A917LCC0_9ACTN</name>
<reference evidence="3" key="1">
    <citation type="journal article" date="2014" name="Int. J. Syst. Evol. Microbiol.">
        <title>Complete genome sequence of Corynebacterium casei LMG S-19264T (=DSM 44701T), isolated from a smear-ripened cheese.</title>
        <authorList>
            <consortium name="US DOE Joint Genome Institute (JGI-PGF)"/>
            <person name="Walter F."/>
            <person name="Albersmeier A."/>
            <person name="Kalinowski J."/>
            <person name="Ruckert C."/>
        </authorList>
    </citation>
    <scope>NUCLEOTIDE SEQUENCE</scope>
    <source>
        <strain evidence="3">JCM 3086</strain>
    </source>
</reference>
<dbReference type="RefSeq" id="WP_189316522.1">
    <property type="nucleotide sequence ID" value="NZ_BMQA01000062.1"/>
</dbReference>
<dbReference type="PROSITE" id="PS50263">
    <property type="entry name" value="CN_HYDROLASE"/>
    <property type="match status" value="1"/>
</dbReference>
<feature type="domain" description="CN hydrolase" evidence="2">
    <location>
        <begin position="4"/>
        <end position="240"/>
    </location>
</feature>
<accession>A0A917LCC0</accession>
<dbReference type="CDD" id="cd07197">
    <property type="entry name" value="nitrilase"/>
    <property type="match status" value="1"/>
</dbReference>
<dbReference type="Gene3D" id="3.60.110.10">
    <property type="entry name" value="Carbon-nitrogen hydrolase"/>
    <property type="match status" value="1"/>
</dbReference>
<dbReference type="InterPro" id="IPR003010">
    <property type="entry name" value="C-N_Hydrolase"/>
</dbReference>
<comment type="caution">
    <text evidence="3">The sequence shown here is derived from an EMBL/GenBank/DDBJ whole genome shotgun (WGS) entry which is preliminary data.</text>
</comment>
<evidence type="ECO:0000313" key="3">
    <source>
        <dbReference type="EMBL" id="GGJ59956.1"/>
    </source>
</evidence>
<dbReference type="PANTHER" id="PTHR23088:SF27">
    <property type="entry name" value="DEAMINATED GLUTATHIONE AMIDASE"/>
    <property type="match status" value="1"/>
</dbReference>
<comment type="similarity">
    <text evidence="1">Belongs to the carbon-nitrogen hydrolase superfamily. NIT1/NIT2 family.</text>
</comment>
<dbReference type="PANTHER" id="PTHR23088">
    <property type="entry name" value="NITRILASE-RELATED"/>
    <property type="match status" value="1"/>
</dbReference>
<evidence type="ECO:0000259" key="2">
    <source>
        <dbReference type="PROSITE" id="PS50263"/>
    </source>
</evidence>
<dbReference type="InterPro" id="IPR036526">
    <property type="entry name" value="C-N_Hydrolase_sf"/>
</dbReference>
<evidence type="ECO:0000256" key="1">
    <source>
        <dbReference type="ARBA" id="ARBA00010613"/>
    </source>
</evidence>
<dbReference type="SUPFAM" id="SSF56317">
    <property type="entry name" value="Carbon-nitrogen hydrolase"/>
    <property type="match status" value="1"/>
</dbReference>
<dbReference type="EMBL" id="BMQA01000062">
    <property type="protein sequence ID" value="GGJ59956.1"/>
    <property type="molecule type" value="Genomic_DNA"/>
</dbReference>
<organism evidence="3 4">
    <name type="scientific">Streptomyces brasiliensis</name>
    <dbReference type="NCBI Taxonomy" id="1954"/>
    <lineage>
        <taxon>Bacteria</taxon>
        <taxon>Bacillati</taxon>
        <taxon>Actinomycetota</taxon>
        <taxon>Actinomycetes</taxon>
        <taxon>Kitasatosporales</taxon>
        <taxon>Streptomycetaceae</taxon>
        <taxon>Streptomyces</taxon>
    </lineage>
</organism>
<evidence type="ECO:0000313" key="4">
    <source>
        <dbReference type="Proteomes" id="UP000657574"/>
    </source>
</evidence>
<proteinExistence type="inferred from homology"/>
<dbReference type="Pfam" id="PF00795">
    <property type="entry name" value="CN_hydrolase"/>
    <property type="match status" value="1"/>
</dbReference>
<keyword evidence="4" id="KW-1185">Reference proteome</keyword>
<dbReference type="Proteomes" id="UP000657574">
    <property type="component" value="Unassembled WGS sequence"/>
</dbReference>
<dbReference type="AlphaFoldDB" id="A0A917LCC0"/>
<gene>
    <name evidence="3" type="ORF">GCM10010121_083200</name>
</gene>
<reference evidence="3" key="2">
    <citation type="submission" date="2020-09" db="EMBL/GenBank/DDBJ databases">
        <authorList>
            <person name="Sun Q."/>
            <person name="Ohkuma M."/>
        </authorList>
    </citation>
    <scope>NUCLEOTIDE SEQUENCE</scope>
    <source>
        <strain evidence="3">JCM 3086</strain>
    </source>
</reference>
<sequence>MSLFTAAAVQTTGEPLDLTGNAARIERHVRCAVDDGAKLVVLPELCHTGYTLSPRLSEVSGTLPGASSDFLCGLARELDTTIVTTIAVLADDGGLQNVGLIVSPDGIAATGAKRGLWGGEPELFTPGPPGEHIVADTPLGRVGVAICYEAGFPEVARQLAVDGAEIIALPAAFGAARLHAWKLLTRSRALENGCYLIAANSFGSSGSLAFCGHSTIVDPHGRRLALLADTEGRIVADLDPSVVRDARAAIPYLHDLHRVTGSLG</sequence>
<protein>
    <submittedName>
        <fullName evidence="3">Apolipoprotein N-acyltransferase</fullName>
    </submittedName>
</protein>